<evidence type="ECO:0000256" key="8">
    <source>
        <dbReference type="ARBA" id="ARBA00023065"/>
    </source>
</evidence>
<evidence type="ECO:0000256" key="7">
    <source>
        <dbReference type="ARBA" id="ARBA00022989"/>
    </source>
</evidence>
<keyword evidence="2 13" id="KW-0813">Transport</keyword>
<evidence type="ECO:0000256" key="13">
    <source>
        <dbReference type="HAMAP-Rule" id="MF_01398"/>
    </source>
</evidence>
<dbReference type="EMBL" id="SLZV01000015">
    <property type="protein sequence ID" value="TCS67719.1"/>
    <property type="molecule type" value="Genomic_DNA"/>
</dbReference>
<evidence type="ECO:0000256" key="4">
    <source>
        <dbReference type="ARBA" id="ARBA00022547"/>
    </source>
</evidence>
<dbReference type="RefSeq" id="WP_008976918.1">
    <property type="nucleotide sequence ID" value="NZ_AP031411.1"/>
</dbReference>
<keyword evidence="5 13" id="KW-0812">Transmembrane</keyword>
<protein>
    <recommendedName>
        <fullName evidence="13">ATP synthase subunit b</fullName>
    </recommendedName>
    <alternativeName>
        <fullName evidence="13">ATP synthase F(0) sector subunit b</fullName>
    </alternativeName>
    <alternativeName>
        <fullName evidence="13">ATPase subunit I</fullName>
    </alternativeName>
    <alternativeName>
        <fullName evidence="13">F-type ATPase subunit b</fullName>
        <shortName evidence="13">F-ATPase subunit b</shortName>
    </alternativeName>
</protein>
<dbReference type="Pfam" id="PF00430">
    <property type="entry name" value="ATP-synt_B"/>
    <property type="match status" value="1"/>
</dbReference>
<feature type="coiled-coil region" evidence="15">
    <location>
        <begin position="38"/>
        <end position="123"/>
    </location>
</feature>
<dbReference type="Proteomes" id="UP000702954">
    <property type="component" value="Unassembled WGS sequence"/>
</dbReference>
<dbReference type="InterPro" id="IPR050059">
    <property type="entry name" value="ATP_synthase_B_chain"/>
</dbReference>
<dbReference type="GO" id="GO:0046961">
    <property type="term" value="F:proton-transporting ATPase activity, rotational mechanism"/>
    <property type="evidence" value="ECO:0007669"/>
    <property type="project" value="TreeGrafter"/>
</dbReference>
<comment type="similarity">
    <text evidence="1 13 14">Belongs to the ATPase B chain family.</text>
</comment>
<gene>
    <name evidence="13 16" type="primary">atpF</name>
    <name evidence="17" type="ORF">EDD74_11542</name>
    <name evidence="16" type="ORF">FAEUMB_13610</name>
</gene>
<evidence type="ECO:0000256" key="2">
    <source>
        <dbReference type="ARBA" id="ARBA00022448"/>
    </source>
</evidence>
<evidence type="ECO:0000313" key="16">
    <source>
        <dbReference type="EMBL" id="GBU04820.1"/>
    </source>
</evidence>
<dbReference type="GO" id="GO:0045259">
    <property type="term" value="C:proton-transporting ATP synthase complex"/>
    <property type="evidence" value="ECO:0007669"/>
    <property type="project" value="UniProtKB-KW"/>
</dbReference>
<dbReference type="Gene3D" id="1.20.5.620">
    <property type="entry name" value="F1F0 ATP synthase subunit B, membrane domain"/>
    <property type="match status" value="1"/>
</dbReference>
<evidence type="ECO:0000256" key="15">
    <source>
        <dbReference type="SAM" id="Coils"/>
    </source>
</evidence>
<dbReference type="InterPro" id="IPR005864">
    <property type="entry name" value="ATP_synth_F0_bsu_bac"/>
</dbReference>
<keyword evidence="7 13" id="KW-1133">Transmembrane helix</keyword>
<evidence type="ECO:0000256" key="3">
    <source>
        <dbReference type="ARBA" id="ARBA00022475"/>
    </source>
</evidence>
<evidence type="ECO:0000313" key="17">
    <source>
        <dbReference type="EMBL" id="TCS67719.1"/>
    </source>
</evidence>
<dbReference type="CDD" id="cd06503">
    <property type="entry name" value="ATP-synt_Fo_b"/>
    <property type="match status" value="1"/>
</dbReference>
<evidence type="ECO:0000256" key="6">
    <source>
        <dbReference type="ARBA" id="ARBA00022781"/>
    </source>
</evidence>
<keyword evidence="15" id="KW-0175">Coiled coil</keyword>
<reference evidence="16 19" key="1">
    <citation type="journal article" date="2018" name="Int. J. Syst. Evol. Microbiol.">
        <title>Draft Genome Sequence of Faecalimonas umbilicata JCM 30896T, an Acetate-Producing Bacterium Isolated from Human Feces.</title>
        <authorList>
            <person name="Sakamoto M."/>
            <person name="Ikeyama N."/>
            <person name="Yuki M."/>
            <person name="Ohkuma M."/>
        </authorList>
    </citation>
    <scope>NUCLEOTIDE SEQUENCE [LARGE SCALE GENOMIC DNA]</scope>
    <source>
        <strain evidence="16 19">EGH7</strain>
    </source>
</reference>
<comment type="subcellular location">
    <subcellularLocation>
        <location evidence="13">Cell membrane</location>
        <topology evidence="13">Single-pass membrane protein</topology>
    </subcellularLocation>
    <subcellularLocation>
        <location evidence="12">Endomembrane system</location>
        <topology evidence="12">Single-pass membrane protein</topology>
    </subcellularLocation>
</comment>
<evidence type="ECO:0000256" key="14">
    <source>
        <dbReference type="RuleBase" id="RU003848"/>
    </source>
</evidence>
<evidence type="ECO:0000313" key="18">
    <source>
        <dbReference type="Proteomes" id="UP000294613"/>
    </source>
</evidence>
<comment type="subunit">
    <text evidence="13">F-type ATPases have 2 components, F(1) - the catalytic core - and F(0) - the membrane proton channel. F(1) has five subunits: alpha(3), beta(3), gamma(1), delta(1), epsilon(1). F(0) has three main subunits: a(1), b(2) and c(10-14). The alpha and beta chains form an alternating ring which encloses part of the gamma chain. F(1) is attached to F(0) by a central stalk formed by the gamma and epsilon chains, while a peripheral stalk is formed by the delta and b chains.</text>
</comment>
<dbReference type="PANTHER" id="PTHR33445">
    <property type="entry name" value="ATP SYNTHASE SUBUNIT B', CHLOROPLASTIC"/>
    <property type="match status" value="1"/>
</dbReference>
<comment type="function">
    <text evidence="11 13">F(1)F(0) ATP synthase produces ATP from ADP in the presence of a proton or sodium gradient. F-type ATPases consist of two structural domains, F(1) containing the extramembraneous catalytic core and F(0) containing the membrane proton channel, linked together by a central stalk and a peripheral stalk. During catalysis, ATP synthesis in the catalytic domain of F(1) is coupled via a rotary mechanism of the central stalk subunits to proton translocation.</text>
</comment>
<keyword evidence="3 13" id="KW-1003">Cell membrane</keyword>
<dbReference type="InterPro" id="IPR002146">
    <property type="entry name" value="ATP_synth_b/b'su_bac/chlpt"/>
</dbReference>
<evidence type="ECO:0000256" key="9">
    <source>
        <dbReference type="ARBA" id="ARBA00023136"/>
    </source>
</evidence>
<dbReference type="Proteomes" id="UP000294613">
    <property type="component" value="Unassembled WGS sequence"/>
</dbReference>
<dbReference type="GO" id="GO:0046933">
    <property type="term" value="F:proton-transporting ATP synthase activity, rotational mechanism"/>
    <property type="evidence" value="ECO:0007669"/>
    <property type="project" value="UniProtKB-UniRule"/>
</dbReference>
<dbReference type="PANTHER" id="PTHR33445:SF1">
    <property type="entry name" value="ATP SYNTHASE SUBUNIT B"/>
    <property type="match status" value="1"/>
</dbReference>
<evidence type="ECO:0000256" key="5">
    <source>
        <dbReference type="ARBA" id="ARBA00022692"/>
    </source>
</evidence>
<keyword evidence="9 13" id="KW-0472">Membrane</keyword>
<keyword evidence="19" id="KW-1185">Reference proteome</keyword>
<dbReference type="GO" id="GO:0012505">
    <property type="term" value="C:endomembrane system"/>
    <property type="evidence" value="ECO:0007669"/>
    <property type="project" value="UniProtKB-SubCell"/>
</dbReference>
<proteinExistence type="inferred from homology"/>
<evidence type="ECO:0000256" key="12">
    <source>
        <dbReference type="ARBA" id="ARBA00037847"/>
    </source>
</evidence>
<dbReference type="GO" id="GO:0005886">
    <property type="term" value="C:plasma membrane"/>
    <property type="evidence" value="ECO:0007669"/>
    <property type="project" value="UniProtKB-SubCell"/>
</dbReference>
<name>A0A4R3JR78_9FIRM</name>
<dbReference type="AlphaFoldDB" id="A0A4R3JR78"/>
<accession>A0A4R3JR78</accession>
<feature type="transmembrane region" description="Helical" evidence="13">
    <location>
        <begin position="12"/>
        <end position="34"/>
    </location>
</feature>
<evidence type="ECO:0000256" key="1">
    <source>
        <dbReference type="ARBA" id="ARBA00005513"/>
    </source>
</evidence>
<keyword evidence="10 13" id="KW-0066">ATP synthesis</keyword>
<dbReference type="GeneID" id="97505917"/>
<evidence type="ECO:0000256" key="10">
    <source>
        <dbReference type="ARBA" id="ARBA00023310"/>
    </source>
</evidence>
<dbReference type="EMBL" id="BHEO01000005">
    <property type="protein sequence ID" value="GBU04820.1"/>
    <property type="molecule type" value="Genomic_DNA"/>
</dbReference>
<keyword evidence="8 13" id="KW-0406">Ion transport</keyword>
<organism evidence="17 18">
    <name type="scientific">Faecalimonas umbilicata</name>
    <dbReference type="NCBI Taxonomy" id="1912855"/>
    <lineage>
        <taxon>Bacteria</taxon>
        <taxon>Bacillati</taxon>
        <taxon>Bacillota</taxon>
        <taxon>Clostridia</taxon>
        <taxon>Lachnospirales</taxon>
        <taxon>Lachnospiraceae</taxon>
        <taxon>Faecalimonas</taxon>
    </lineage>
</organism>
<sequence length="171" mass="19632">MERLFNLDAQLLFDACTLAIAMFVLFTLLSYLLFEPVRKMLDERKRRVKEEQDTAKKERADAVVFKEEYETKLKEVDKEAQVILSEARKKAMKTESQIVAEAKEEAARIIARANAEVELEKKRALDEMKQEMVAIASLMAGKVVKASIDTNVQESLIDETLKEMGERTWLS</sequence>
<dbReference type="SUPFAM" id="SSF81573">
    <property type="entry name" value="F1F0 ATP synthase subunit B, membrane domain"/>
    <property type="match status" value="1"/>
</dbReference>
<evidence type="ECO:0000313" key="19">
    <source>
        <dbReference type="Proteomes" id="UP000702954"/>
    </source>
</evidence>
<dbReference type="NCBIfam" id="TIGR01144">
    <property type="entry name" value="ATP_synt_b"/>
    <property type="match status" value="1"/>
</dbReference>
<evidence type="ECO:0000256" key="11">
    <source>
        <dbReference type="ARBA" id="ARBA00025198"/>
    </source>
</evidence>
<keyword evidence="4 13" id="KW-0138">CF(0)</keyword>
<comment type="caution">
    <text evidence="17">The sequence shown here is derived from an EMBL/GenBank/DDBJ whole genome shotgun (WGS) entry which is preliminary data.</text>
</comment>
<comment type="function">
    <text evidence="13">Component of the F(0) channel, it forms part of the peripheral stalk, linking F(1) to F(0).</text>
</comment>
<keyword evidence="6 13" id="KW-0375">Hydrogen ion transport</keyword>
<reference evidence="17 18" key="2">
    <citation type="submission" date="2019-03" db="EMBL/GenBank/DDBJ databases">
        <title>Genomic Encyclopedia of Type Strains, Phase IV (KMG-IV): sequencing the most valuable type-strain genomes for metagenomic binning, comparative biology and taxonomic classification.</title>
        <authorList>
            <person name="Goeker M."/>
        </authorList>
    </citation>
    <scope>NUCLEOTIDE SEQUENCE [LARGE SCALE GENOMIC DNA]</scope>
    <source>
        <strain evidence="17 18">DSM 103426</strain>
    </source>
</reference>
<dbReference type="HAMAP" id="MF_01398">
    <property type="entry name" value="ATP_synth_b_bprime"/>
    <property type="match status" value="1"/>
</dbReference>
<dbReference type="InterPro" id="IPR028987">
    <property type="entry name" value="ATP_synth_B-like_membr_sf"/>
</dbReference>